<accession>A0A0E9P7W3</accession>
<evidence type="ECO:0000313" key="1">
    <source>
        <dbReference type="EMBL" id="JAH00599.1"/>
    </source>
</evidence>
<name>A0A0E9P7W3_ANGAN</name>
<dbReference type="EMBL" id="GBXM01107978">
    <property type="protein sequence ID" value="JAH00599.1"/>
    <property type="molecule type" value="Transcribed_RNA"/>
</dbReference>
<proteinExistence type="predicted"/>
<sequence>MVRTKTSIHRGTPGLRFRTTDLKYHKKLYIGSLKSRQSASVAETKK</sequence>
<protein>
    <submittedName>
        <fullName evidence="1">Uncharacterized protein</fullName>
    </submittedName>
</protein>
<reference evidence="1" key="2">
    <citation type="journal article" date="2015" name="Fish Shellfish Immunol.">
        <title>Early steps in the European eel (Anguilla anguilla)-Vibrio vulnificus interaction in the gills: Role of the RtxA13 toxin.</title>
        <authorList>
            <person name="Callol A."/>
            <person name="Pajuelo D."/>
            <person name="Ebbesson L."/>
            <person name="Teles M."/>
            <person name="MacKenzie S."/>
            <person name="Amaro C."/>
        </authorList>
    </citation>
    <scope>NUCLEOTIDE SEQUENCE</scope>
</reference>
<reference evidence="1" key="1">
    <citation type="submission" date="2014-11" db="EMBL/GenBank/DDBJ databases">
        <authorList>
            <person name="Amaro Gonzalez C."/>
        </authorList>
    </citation>
    <scope>NUCLEOTIDE SEQUENCE</scope>
</reference>
<organism evidence="1">
    <name type="scientific">Anguilla anguilla</name>
    <name type="common">European freshwater eel</name>
    <name type="synonym">Muraena anguilla</name>
    <dbReference type="NCBI Taxonomy" id="7936"/>
    <lineage>
        <taxon>Eukaryota</taxon>
        <taxon>Metazoa</taxon>
        <taxon>Chordata</taxon>
        <taxon>Craniata</taxon>
        <taxon>Vertebrata</taxon>
        <taxon>Euteleostomi</taxon>
        <taxon>Actinopterygii</taxon>
        <taxon>Neopterygii</taxon>
        <taxon>Teleostei</taxon>
        <taxon>Anguilliformes</taxon>
        <taxon>Anguillidae</taxon>
        <taxon>Anguilla</taxon>
    </lineage>
</organism>
<dbReference type="AlphaFoldDB" id="A0A0E9P7W3"/>